<feature type="domain" description="ABC transporter" evidence="10">
    <location>
        <begin position="353"/>
        <end position="587"/>
    </location>
</feature>
<keyword evidence="3 9" id="KW-0812">Transmembrane</keyword>
<dbReference type="SUPFAM" id="SSF52540">
    <property type="entry name" value="P-loop containing nucleoside triphosphate hydrolases"/>
    <property type="match status" value="1"/>
</dbReference>
<evidence type="ECO:0000256" key="1">
    <source>
        <dbReference type="ARBA" id="ARBA00004651"/>
    </source>
</evidence>
<dbReference type="GO" id="GO:0005524">
    <property type="term" value="F:ATP binding"/>
    <property type="evidence" value="ECO:0007669"/>
    <property type="project" value="UniProtKB-KW"/>
</dbReference>
<dbReference type="InterPro" id="IPR036640">
    <property type="entry name" value="ABC1_TM_sf"/>
</dbReference>
<dbReference type="SMART" id="SM00382">
    <property type="entry name" value="AAA"/>
    <property type="match status" value="1"/>
</dbReference>
<reference evidence="12 13" key="1">
    <citation type="submission" date="2023-02" db="EMBL/GenBank/DDBJ databases">
        <title>Host association and intracellularity evolved multiple times independently in the Rickettsiales.</title>
        <authorList>
            <person name="Castelli M."/>
            <person name="Nardi T."/>
            <person name="Gammuto L."/>
            <person name="Bellinzona G."/>
            <person name="Sabaneyeva E."/>
            <person name="Potekhin A."/>
            <person name="Serra V."/>
            <person name="Petroni G."/>
            <person name="Sassera D."/>
        </authorList>
    </citation>
    <scope>NUCLEOTIDE SEQUENCE [LARGE SCALE GENOMIC DNA]</scope>
    <source>
        <strain evidence="12 13">BOD18</strain>
    </source>
</reference>
<dbReference type="InterPro" id="IPR017871">
    <property type="entry name" value="ABC_transporter-like_CS"/>
</dbReference>
<dbReference type="Gene3D" id="3.40.50.300">
    <property type="entry name" value="P-loop containing nucleotide triphosphate hydrolases"/>
    <property type="match status" value="1"/>
</dbReference>
<accession>A0ABU5L884</accession>
<evidence type="ECO:0000256" key="6">
    <source>
        <dbReference type="ARBA" id="ARBA00022989"/>
    </source>
</evidence>
<evidence type="ECO:0000256" key="5">
    <source>
        <dbReference type="ARBA" id="ARBA00022840"/>
    </source>
</evidence>
<dbReference type="InterPro" id="IPR027417">
    <property type="entry name" value="P-loop_NTPase"/>
</dbReference>
<feature type="transmembrane region" description="Helical" evidence="9">
    <location>
        <begin position="70"/>
        <end position="87"/>
    </location>
</feature>
<comment type="subcellular location">
    <subcellularLocation>
        <location evidence="1">Cell membrane</location>
        <topology evidence="1">Multi-pass membrane protein</topology>
    </subcellularLocation>
</comment>
<evidence type="ECO:0000259" key="10">
    <source>
        <dbReference type="PROSITE" id="PS50893"/>
    </source>
</evidence>
<evidence type="ECO:0000256" key="3">
    <source>
        <dbReference type="ARBA" id="ARBA00022692"/>
    </source>
</evidence>
<dbReference type="Pfam" id="PF00005">
    <property type="entry name" value="ABC_tran"/>
    <property type="match status" value="1"/>
</dbReference>
<feature type="transmembrane region" description="Helical" evidence="9">
    <location>
        <begin position="262"/>
        <end position="283"/>
    </location>
</feature>
<evidence type="ECO:0000256" key="9">
    <source>
        <dbReference type="SAM" id="Phobius"/>
    </source>
</evidence>
<comment type="caution">
    <text evidence="12">The sequence shown here is derived from an EMBL/GenBank/DDBJ whole genome shotgun (WGS) entry which is preliminary data.</text>
</comment>
<dbReference type="PROSITE" id="PS50929">
    <property type="entry name" value="ABC_TM1F"/>
    <property type="match status" value="1"/>
</dbReference>
<feature type="domain" description="ABC transmembrane type-1" evidence="11">
    <location>
        <begin position="35"/>
        <end position="305"/>
    </location>
</feature>
<evidence type="ECO:0000256" key="4">
    <source>
        <dbReference type="ARBA" id="ARBA00022741"/>
    </source>
</evidence>
<name>A0ABU5L884_9RICK</name>
<feature type="transmembrane region" description="Helical" evidence="9">
    <location>
        <begin position="152"/>
        <end position="172"/>
    </location>
</feature>
<dbReference type="PANTHER" id="PTHR43394:SF1">
    <property type="entry name" value="ATP-BINDING CASSETTE SUB-FAMILY B MEMBER 10, MITOCHONDRIAL"/>
    <property type="match status" value="1"/>
</dbReference>
<dbReference type="PROSITE" id="PS00211">
    <property type="entry name" value="ABC_TRANSPORTER_1"/>
    <property type="match status" value="1"/>
</dbReference>
<evidence type="ECO:0000256" key="8">
    <source>
        <dbReference type="ARBA" id="ARBA00024725"/>
    </source>
</evidence>
<comment type="similarity">
    <text evidence="2">Belongs to the ABC transporter superfamily.</text>
</comment>
<feature type="transmembrane region" description="Helical" evidence="9">
    <location>
        <begin position="20"/>
        <end position="50"/>
    </location>
</feature>
<keyword evidence="4" id="KW-0547">Nucleotide-binding</keyword>
<dbReference type="InterPro" id="IPR011527">
    <property type="entry name" value="ABC1_TM_dom"/>
</dbReference>
<keyword evidence="7 9" id="KW-0472">Membrane</keyword>
<dbReference type="Pfam" id="PF00664">
    <property type="entry name" value="ABC_membrane"/>
    <property type="match status" value="1"/>
</dbReference>
<dbReference type="InterPro" id="IPR039421">
    <property type="entry name" value="Type_1_exporter"/>
</dbReference>
<evidence type="ECO:0000313" key="12">
    <source>
        <dbReference type="EMBL" id="MDZ5762085.1"/>
    </source>
</evidence>
<dbReference type="InterPro" id="IPR003439">
    <property type="entry name" value="ABC_transporter-like_ATP-bd"/>
</dbReference>
<keyword evidence="5 12" id="KW-0067">ATP-binding</keyword>
<dbReference type="Proteomes" id="UP001293791">
    <property type="component" value="Unassembled WGS sequence"/>
</dbReference>
<evidence type="ECO:0000256" key="2">
    <source>
        <dbReference type="ARBA" id="ARBA00005417"/>
    </source>
</evidence>
<dbReference type="PANTHER" id="PTHR43394">
    <property type="entry name" value="ATP-DEPENDENT PERMEASE MDL1, MITOCHONDRIAL"/>
    <property type="match status" value="1"/>
</dbReference>
<dbReference type="RefSeq" id="WP_322497573.1">
    <property type="nucleotide sequence ID" value="NZ_JARGYT010000019.1"/>
</dbReference>
<dbReference type="PROSITE" id="PS50893">
    <property type="entry name" value="ABC_TRANSPORTER_2"/>
    <property type="match status" value="1"/>
</dbReference>
<gene>
    <name evidence="12" type="ORF">Cyrtocomes_00453</name>
</gene>
<dbReference type="SUPFAM" id="SSF90123">
    <property type="entry name" value="ABC transporter transmembrane region"/>
    <property type="match status" value="1"/>
</dbReference>
<protein>
    <submittedName>
        <fullName evidence="12">ABC transporter ATP-binding/permease protein</fullName>
    </submittedName>
</protein>
<feature type="transmembrane region" description="Helical" evidence="9">
    <location>
        <begin position="178"/>
        <end position="199"/>
    </location>
</feature>
<organism evidence="12 13">
    <name type="scientific">Candidatus Cyrtobacter comes</name>
    <dbReference type="NCBI Taxonomy" id="675776"/>
    <lineage>
        <taxon>Bacteria</taxon>
        <taxon>Pseudomonadati</taxon>
        <taxon>Pseudomonadota</taxon>
        <taxon>Alphaproteobacteria</taxon>
        <taxon>Rickettsiales</taxon>
        <taxon>Candidatus Midichloriaceae</taxon>
        <taxon>Candidatus Cyrtobacter</taxon>
    </lineage>
</organism>
<dbReference type="Gene3D" id="1.20.1560.10">
    <property type="entry name" value="ABC transporter type 1, transmembrane domain"/>
    <property type="match status" value="1"/>
</dbReference>
<evidence type="ECO:0000256" key="7">
    <source>
        <dbReference type="ARBA" id="ARBA00023136"/>
    </source>
</evidence>
<keyword evidence="13" id="KW-1185">Reference proteome</keyword>
<evidence type="ECO:0000259" key="11">
    <source>
        <dbReference type="PROSITE" id="PS50929"/>
    </source>
</evidence>
<evidence type="ECO:0000313" key="13">
    <source>
        <dbReference type="Proteomes" id="UP001293791"/>
    </source>
</evidence>
<keyword evidence="6 9" id="KW-1133">Transmembrane helix</keyword>
<comment type="function">
    <text evidence="8">Part of an ABC transporter complex. Transmembrane domains (TMD) form a pore in the inner membrane and the ATP-binding domain (NBD) is responsible for energy generation.</text>
</comment>
<proteinExistence type="inferred from homology"/>
<sequence>MGKKRVTVISDDLPKNVFRFLLKFVNIHSIGFLMIAISAIFADISMAVLLPYAEGNLVDSIGFLADNKDLSAMLFPVLYFILIWLLIELSSRFKGVLLAIFIPRLEGNMRVATFNQVNMQSHSYFVQSHVGGIAQRISDMPRSARLLVDDTLTVFLPLILSIIITSSLFFHIHPLVSLVFVIWFSVHIIVCVIFCARAADRSSIQSAARANVQSKIIDSITNHLMVKLFSGHKHEMNKVLSAQEEEIEKYKSALLYTEKIKIALSSVSILSSGILICLSFYLWSQGEISVGKIIFLIGALSSLTDKLWMAGDEMSYFVYEYGVLAQSLNLVRDPSKLAEEEDKIDLKITKGDIEFKDVSFSYSENRKILKKKSLFIHGGTKVGLVGLSGSGKTTFANLLMRLYEVDEGTINIDGKDISLCSIDSIRENISFIPQSPFLFHTSVMENIRYGKLTASDEEVITVSKKAMCHEFILNLPDGYSTLVGERGDSLSGGQRQRVAIARAMLKNAPIIVMDEATSALDSVVEKIIENNIKSLMDGKTVIVIAHRLSTLFSMDNILVFRDGIIVEQGTHKHLLAINGYYKQMWDAQKDGMMPEIL</sequence>
<dbReference type="EMBL" id="JARGYT010000019">
    <property type="protein sequence ID" value="MDZ5762085.1"/>
    <property type="molecule type" value="Genomic_DNA"/>
</dbReference>
<dbReference type="InterPro" id="IPR003593">
    <property type="entry name" value="AAA+_ATPase"/>
</dbReference>